<dbReference type="GeneID" id="96005914"/>
<keyword evidence="1" id="KW-0175">Coiled coil</keyword>
<evidence type="ECO:0000313" key="3">
    <source>
        <dbReference type="EMBL" id="KAL1586773.1"/>
    </source>
</evidence>
<organism evidence="3 4">
    <name type="scientific">Cladosporium halotolerans</name>
    <dbReference type="NCBI Taxonomy" id="1052096"/>
    <lineage>
        <taxon>Eukaryota</taxon>
        <taxon>Fungi</taxon>
        <taxon>Dikarya</taxon>
        <taxon>Ascomycota</taxon>
        <taxon>Pezizomycotina</taxon>
        <taxon>Dothideomycetes</taxon>
        <taxon>Dothideomycetidae</taxon>
        <taxon>Cladosporiales</taxon>
        <taxon>Cladosporiaceae</taxon>
        <taxon>Cladosporium</taxon>
    </lineage>
</organism>
<dbReference type="RefSeq" id="XP_069229878.1">
    <property type="nucleotide sequence ID" value="XM_069373076.1"/>
</dbReference>
<proteinExistence type="predicted"/>
<dbReference type="AlphaFoldDB" id="A0AB34KU02"/>
<dbReference type="GO" id="GO:0005634">
    <property type="term" value="C:nucleus"/>
    <property type="evidence" value="ECO:0007669"/>
    <property type="project" value="TreeGrafter"/>
</dbReference>
<accession>A0AB34KU02</accession>
<sequence>MTDSPLYRLPLDPQEQPVLERILTLRDQLSLLKQDRSTYVKSQDVIALYNKLIDQVEALNRLRADKRDEQNRLDSVLDDCFQLISLFFLTIGRNHEAPAVYSAVSTVKRLLDHLKEAGFYSPKDLDGIAQHIEEWETSIARSKDTHSPHLVTLLEARIALCQTTLKELRANLSNLNPQMLDTYQKLVSILRSLSACNTRSKFPAKDVKELESQLLAIQHELHEDRISHDGKSAEDAYAEKLSTLSLTEGGVRDGDVVVKALLARCMLWCEVIQEKKGKIDERFQDTYDKLVKLRNSLEQMNLTQAWSLRETDLYSYQRQLDRVDESRINGNFVDEQGRPADLHAQRTLLYLLRKSYAFIYQYIISSEPVSEALLPIYNQLLTLKRCLQEVKRNGGVDSPRELYPYSMKLNSIDNMKKDGAFRVGNDIPEGQGSVIALLAECFDLAYELRTEAEEKDEVKGTPPAEETNGVGSKD</sequence>
<dbReference type="EMBL" id="JAAQHG020000013">
    <property type="protein sequence ID" value="KAL1586773.1"/>
    <property type="molecule type" value="Genomic_DNA"/>
</dbReference>
<evidence type="ECO:0000256" key="1">
    <source>
        <dbReference type="SAM" id="Coils"/>
    </source>
</evidence>
<dbReference type="Pfam" id="PF10303">
    <property type="entry name" value="DUF2408"/>
    <property type="match status" value="2"/>
</dbReference>
<dbReference type="GO" id="GO:0005737">
    <property type="term" value="C:cytoplasm"/>
    <property type="evidence" value="ECO:0007669"/>
    <property type="project" value="TreeGrafter"/>
</dbReference>
<dbReference type="InterPro" id="IPR018810">
    <property type="entry name" value="UPF0662"/>
</dbReference>
<gene>
    <name evidence="3" type="ORF">WHR41_04470</name>
</gene>
<dbReference type="PANTHER" id="PTHR28086">
    <property type="entry name" value="UPF0662 PROTEIN YPL260W"/>
    <property type="match status" value="1"/>
</dbReference>
<evidence type="ECO:0000256" key="2">
    <source>
        <dbReference type="SAM" id="MobiDB-lite"/>
    </source>
</evidence>
<comment type="caution">
    <text evidence="3">The sequence shown here is derived from an EMBL/GenBank/DDBJ whole genome shotgun (WGS) entry which is preliminary data.</text>
</comment>
<feature type="coiled-coil region" evidence="1">
    <location>
        <begin position="49"/>
        <end position="79"/>
    </location>
</feature>
<dbReference type="Proteomes" id="UP000803884">
    <property type="component" value="Unassembled WGS sequence"/>
</dbReference>
<dbReference type="PANTHER" id="PTHR28086:SF1">
    <property type="entry name" value="CU(2+) SUPPRESSING AND BLEOMYCIN SENSITIVE PROTEIN 1"/>
    <property type="match status" value="1"/>
</dbReference>
<evidence type="ECO:0000313" key="4">
    <source>
        <dbReference type="Proteomes" id="UP000803884"/>
    </source>
</evidence>
<name>A0AB34KU02_9PEZI</name>
<keyword evidence="4" id="KW-1185">Reference proteome</keyword>
<protein>
    <submittedName>
        <fullName evidence="3">Uncharacterized protein</fullName>
    </submittedName>
</protein>
<reference evidence="3 4" key="1">
    <citation type="journal article" date="2020" name="Microbiol. Resour. Announc.">
        <title>Draft Genome Sequence of a Cladosporium Species Isolated from the Mesophotic Ascidian Didemnum maculosum.</title>
        <authorList>
            <person name="Gioti A."/>
            <person name="Siaperas R."/>
            <person name="Nikolaivits E."/>
            <person name="Le Goff G."/>
            <person name="Ouazzani J."/>
            <person name="Kotoulas G."/>
            <person name="Topakas E."/>
        </authorList>
    </citation>
    <scope>NUCLEOTIDE SEQUENCE [LARGE SCALE GENOMIC DNA]</scope>
    <source>
        <strain evidence="3 4">TM138-S3</strain>
    </source>
</reference>
<feature type="region of interest" description="Disordered" evidence="2">
    <location>
        <begin position="451"/>
        <end position="474"/>
    </location>
</feature>